<proteinExistence type="predicted"/>
<dbReference type="Proteomes" id="UP000620124">
    <property type="component" value="Unassembled WGS sequence"/>
</dbReference>
<feature type="signal peptide" evidence="1">
    <location>
        <begin position="1"/>
        <end position="24"/>
    </location>
</feature>
<accession>A0A8H6XER3</accession>
<keyword evidence="1" id="KW-0732">Signal</keyword>
<dbReference type="OrthoDB" id="2910490at2759"/>
<dbReference type="EMBL" id="JACAZI010000020">
    <property type="protein sequence ID" value="KAF7339187.1"/>
    <property type="molecule type" value="Genomic_DNA"/>
</dbReference>
<feature type="chain" id="PRO_5034801932" description="Hydrophobin" evidence="1">
    <location>
        <begin position="25"/>
        <end position="121"/>
    </location>
</feature>
<evidence type="ECO:0000256" key="1">
    <source>
        <dbReference type="SAM" id="SignalP"/>
    </source>
</evidence>
<comment type="caution">
    <text evidence="2">The sequence shown here is derived from an EMBL/GenBank/DDBJ whole genome shotgun (WGS) entry which is preliminary data.</text>
</comment>
<name>A0A8H6XER3_9AGAR</name>
<keyword evidence="3" id="KW-1185">Reference proteome</keyword>
<dbReference type="AlphaFoldDB" id="A0A8H6XER3"/>
<sequence length="121" mass="12292">MFSSASIAFTFALLPSFSRICIRGAPVAATAVASPVQACSAVDGKGVCVPVAVGGACTNVDTPTLSLIMGADNDCIGFQELNCQVGPGAAGEFFLENPDDTFVNTADEFVSSANVKSFICS</sequence>
<reference evidence="2" key="1">
    <citation type="submission" date="2020-05" db="EMBL/GenBank/DDBJ databases">
        <title>Mycena genomes resolve the evolution of fungal bioluminescence.</title>
        <authorList>
            <person name="Tsai I.J."/>
        </authorList>
    </citation>
    <scope>NUCLEOTIDE SEQUENCE</scope>
    <source>
        <strain evidence="2">CCC161011</strain>
    </source>
</reference>
<evidence type="ECO:0000313" key="2">
    <source>
        <dbReference type="EMBL" id="KAF7339187.1"/>
    </source>
</evidence>
<organism evidence="2 3">
    <name type="scientific">Mycena venus</name>
    <dbReference type="NCBI Taxonomy" id="2733690"/>
    <lineage>
        <taxon>Eukaryota</taxon>
        <taxon>Fungi</taxon>
        <taxon>Dikarya</taxon>
        <taxon>Basidiomycota</taxon>
        <taxon>Agaricomycotina</taxon>
        <taxon>Agaricomycetes</taxon>
        <taxon>Agaricomycetidae</taxon>
        <taxon>Agaricales</taxon>
        <taxon>Marasmiineae</taxon>
        <taxon>Mycenaceae</taxon>
        <taxon>Mycena</taxon>
    </lineage>
</organism>
<gene>
    <name evidence="2" type="ORF">MVEN_01996000</name>
</gene>
<evidence type="ECO:0000313" key="3">
    <source>
        <dbReference type="Proteomes" id="UP000620124"/>
    </source>
</evidence>
<protein>
    <recommendedName>
        <fullName evidence="4">Hydrophobin</fullName>
    </recommendedName>
</protein>
<evidence type="ECO:0008006" key="4">
    <source>
        <dbReference type="Google" id="ProtNLM"/>
    </source>
</evidence>